<sequence length="64" mass="7002">MKKPRMDGLILTTMVVFLDRSAYSSASLTNDVAVLDGNRLTRTGPDGSSARADALIDEFRQENI</sequence>
<evidence type="ECO:0000313" key="2">
    <source>
        <dbReference type="Proteomes" id="UP001234178"/>
    </source>
</evidence>
<protein>
    <submittedName>
        <fullName evidence="1">Uncharacterized protein</fullName>
    </submittedName>
</protein>
<reference evidence="1 2" key="1">
    <citation type="journal article" date="2023" name="Nucleic Acids Res.">
        <title>The hologenome of Daphnia magna reveals possible DNA methylation and microbiome-mediated evolution of the host genome.</title>
        <authorList>
            <person name="Chaturvedi A."/>
            <person name="Li X."/>
            <person name="Dhandapani V."/>
            <person name="Marshall H."/>
            <person name="Kissane S."/>
            <person name="Cuenca-Cambronero M."/>
            <person name="Asole G."/>
            <person name="Calvet F."/>
            <person name="Ruiz-Romero M."/>
            <person name="Marangio P."/>
            <person name="Guigo R."/>
            <person name="Rago D."/>
            <person name="Mirbahai L."/>
            <person name="Eastwood N."/>
            <person name="Colbourne J.K."/>
            <person name="Zhou J."/>
            <person name="Mallon E."/>
            <person name="Orsini L."/>
        </authorList>
    </citation>
    <scope>NUCLEOTIDE SEQUENCE [LARGE SCALE GENOMIC DNA]</scope>
    <source>
        <strain evidence="1">LRV0_1</strain>
    </source>
</reference>
<evidence type="ECO:0000313" key="1">
    <source>
        <dbReference type="EMBL" id="KAK4019007.1"/>
    </source>
</evidence>
<accession>A0ABR0A1G6</accession>
<keyword evidence="2" id="KW-1185">Reference proteome</keyword>
<dbReference type="EMBL" id="JAOYFB010000036">
    <property type="protein sequence ID" value="KAK4019007.1"/>
    <property type="molecule type" value="Genomic_DNA"/>
</dbReference>
<proteinExistence type="predicted"/>
<comment type="caution">
    <text evidence="1">The sequence shown here is derived from an EMBL/GenBank/DDBJ whole genome shotgun (WGS) entry which is preliminary data.</text>
</comment>
<name>A0ABR0A1G6_9CRUS</name>
<gene>
    <name evidence="1" type="ORF">OUZ56_001043</name>
</gene>
<organism evidence="1 2">
    <name type="scientific">Daphnia magna</name>
    <dbReference type="NCBI Taxonomy" id="35525"/>
    <lineage>
        <taxon>Eukaryota</taxon>
        <taxon>Metazoa</taxon>
        <taxon>Ecdysozoa</taxon>
        <taxon>Arthropoda</taxon>
        <taxon>Crustacea</taxon>
        <taxon>Branchiopoda</taxon>
        <taxon>Diplostraca</taxon>
        <taxon>Cladocera</taxon>
        <taxon>Anomopoda</taxon>
        <taxon>Daphniidae</taxon>
        <taxon>Daphnia</taxon>
    </lineage>
</organism>
<dbReference type="Proteomes" id="UP001234178">
    <property type="component" value="Unassembled WGS sequence"/>
</dbReference>